<dbReference type="Gene3D" id="1.10.472.30">
    <property type="entry name" value="Transcription elongation factor S-II, central domain"/>
    <property type="match status" value="1"/>
</dbReference>
<evidence type="ECO:0000313" key="19">
    <source>
        <dbReference type="EMBL" id="CEK75900.1"/>
    </source>
</evidence>
<evidence type="ECO:0000256" key="6">
    <source>
        <dbReference type="ARBA" id="ARBA00022833"/>
    </source>
</evidence>
<keyword evidence="6 14" id="KW-0862">Zinc</keyword>
<evidence type="ECO:0000256" key="5">
    <source>
        <dbReference type="ARBA" id="ARBA00022771"/>
    </source>
</evidence>
<dbReference type="PANTHER" id="PTHR11477">
    <property type="entry name" value="TRANSCRIPTION FACTOR S-II ZINC FINGER DOMAIN-CONTAINING PROTEIN"/>
    <property type="match status" value="1"/>
</dbReference>
<dbReference type="Gene3D" id="1.20.930.10">
    <property type="entry name" value="Conserved domain common to transcription factors TFIIS, elongin A, CRSP70"/>
    <property type="match status" value="1"/>
</dbReference>
<evidence type="ECO:0000256" key="2">
    <source>
        <dbReference type="ARBA" id="ARBA00009647"/>
    </source>
</evidence>
<evidence type="ECO:0000259" key="18">
    <source>
        <dbReference type="PROSITE" id="PS51321"/>
    </source>
</evidence>
<proteinExistence type="inferred from homology"/>
<evidence type="ECO:0000256" key="3">
    <source>
        <dbReference type="ARBA" id="ARBA00022553"/>
    </source>
</evidence>
<evidence type="ECO:0000259" key="17">
    <source>
        <dbReference type="PROSITE" id="PS51319"/>
    </source>
</evidence>
<organism evidence="19">
    <name type="scientific">Arion vulgaris</name>
    <dbReference type="NCBI Taxonomy" id="1028688"/>
    <lineage>
        <taxon>Eukaryota</taxon>
        <taxon>Metazoa</taxon>
        <taxon>Spiralia</taxon>
        <taxon>Lophotrochozoa</taxon>
        <taxon>Mollusca</taxon>
        <taxon>Gastropoda</taxon>
        <taxon>Heterobranchia</taxon>
        <taxon>Euthyneura</taxon>
        <taxon>Panpulmonata</taxon>
        <taxon>Eupulmonata</taxon>
        <taxon>Stylommatophora</taxon>
        <taxon>Helicina</taxon>
        <taxon>Arionoidea</taxon>
        <taxon>Arionidae</taxon>
        <taxon>Arion</taxon>
    </lineage>
</organism>
<dbReference type="PROSITE" id="PS51319">
    <property type="entry name" value="TFIIS_N"/>
    <property type="match status" value="1"/>
</dbReference>
<dbReference type="PROSITE" id="PS51321">
    <property type="entry name" value="TFIIS_CENTRAL"/>
    <property type="match status" value="1"/>
</dbReference>
<dbReference type="EMBL" id="HACG01029035">
    <property type="protein sequence ID" value="CEK75900.1"/>
    <property type="molecule type" value="Transcribed_RNA"/>
</dbReference>
<dbReference type="GO" id="GO:0008270">
    <property type="term" value="F:zinc ion binding"/>
    <property type="evidence" value="ECO:0007669"/>
    <property type="project" value="UniProtKB-UniRule"/>
</dbReference>
<evidence type="ECO:0000256" key="1">
    <source>
        <dbReference type="ARBA" id="ARBA00004123"/>
    </source>
</evidence>
<keyword evidence="10 13" id="KW-0539">Nucleus</keyword>
<dbReference type="PANTHER" id="PTHR11477:SF0">
    <property type="entry name" value="IP08861P-RELATED"/>
    <property type="match status" value="1"/>
</dbReference>
<dbReference type="InterPro" id="IPR003618">
    <property type="entry name" value="TFIIS_cen_dom"/>
</dbReference>
<dbReference type="InterPro" id="IPR006289">
    <property type="entry name" value="TFSII"/>
</dbReference>
<protein>
    <recommendedName>
        <fullName evidence="14">Transcription elongation factor</fullName>
    </recommendedName>
</protein>
<dbReference type="PROSITE" id="PS00466">
    <property type="entry name" value="ZF_TFIIS_1"/>
    <property type="match status" value="1"/>
</dbReference>
<dbReference type="InterPro" id="IPR017923">
    <property type="entry name" value="TFIIS_N"/>
</dbReference>
<dbReference type="NCBIfam" id="TIGR01385">
    <property type="entry name" value="TFSII"/>
    <property type="match status" value="1"/>
</dbReference>
<evidence type="ECO:0000256" key="4">
    <source>
        <dbReference type="ARBA" id="ARBA00022723"/>
    </source>
</evidence>
<accession>A0A0B7A7F5</accession>
<dbReference type="PIRSF" id="PIRSF006704">
    <property type="entry name" value="TF_IIS"/>
    <property type="match status" value="1"/>
</dbReference>
<sequence>MMGAEDEVMKIGKKLDKLIASDTTDHTSALDLLKTLRDTKMTLNVLQKTRIGMVVNNLRKASSNDEVVTLAKTLIKNWKKLLPADSPGGLSRSSSRSSGDGSSQRMDETSNDGTDEGKGEGDKTVSASTSHNTTDAVRIKCRELMSTALKSSEIPEGAHDPDEISASIEDAIFEEFGNTDMKYKNRVRSRVANLKDSRNPQLRQNVLIGLISAQKIASMTAEEMASKEMKHLREKLTKEAINDHQMAKTAGTVTELFKCGKCRKNNCTYNQVQTRSADEPMTTFVLCNDCGNRWKFC</sequence>
<dbReference type="Pfam" id="PF08711">
    <property type="entry name" value="Med26"/>
    <property type="match status" value="1"/>
</dbReference>
<evidence type="ECO:0000256" key="14">
    <source>
        <dbReference type="RuleBase" id="RU368078"/>
    </source>
</evidence>
<comment type="function">
    <text evidence="11">Necessary for efficient RNA polymerase II transcription elongation past template-encoded arresting sites. The arresting sites in DNA have the property of trapping a certain fraction of elongating RNA polymerases that pass through, resulting in locked ternary complexes. Cleavage of the nascent transcript by S-II allows the resumption of elongation from the new 3'-terminus.</text>
</comment>
<dbReference type="SUPFAM" id="SSF57783">
    <property type="entry name" value="Zinc beta-ribbon"/>
    <property type="match status" value="1"/>
</dbReference>
<name>A0A0B7A7F5_9EUPU</name>
<keyword evidence="8 14" id="KW-0238">DNA-binding</keyword>
<dbReference type="GO" id="GO:0005634">
    <property type="term" value="C:nucleus"/>
    <property type="evidence" value="ECO:0007669"/>
    <property type="project" value="UniProtKB-SubCell"/>
</dbReference>
<evidence type="ECO:0000256" key="9">
    <source>
        <dbReference type="ARBA" id="ARBA00023163"/>
    </source>
</evidence>
<feature type="region of interest" description="Disordered" evidence="15">
    <location>
        <begin position="85"/>
        <end position="138"/>
    </location>
</feature>
<feature type="domain" description="TFIIS N-terminal" evidence="17">
    <location>
        <begin position="6"/>
        <end position="85"/>
    </location>
</feature>
<evidence type="ECO:0000256" key="15">
    <source>
        <dbReference type="SAM" id="MobiDB-lite"/>
    </source>
</evidence>
<evidence type="ECO:0000256" key="10">
    <source>
        <dbReference type="ARBA" id="ARBA00023242"/>
    </source>
</evidence>
<evidence type="ECO:0000256" key="12">
    <source>
        <dbReference type="PROSITE-ProRule" id="PRU00472"/>
    </source>
</evidence>
<keyword evidence="3" id="KW-0597">Phosphoprotein</keyword>
<gene>
    <name evidence="19" type="primary">ORF97502</name>
</gene>
<keyword evidence="7 14" id="KW-0805">Transcription regulation</keyword>
<dbReference type="SMART" id="SM00440">
    <property type="entry name" value="ZnF_C2C2"/>
    <property type="match status" value="1"/>
</dbReference>
<dbReference type="SUPFAM" id="SSF47676">
    <property type="entry name" value="Conserved domain common to transcription factors TFIIS, elongin A, CRSP70"/>
    <property type="match status" value="1"/>
</dbReference>
<keyword evidence="9 14" id="KW-0804">Transcription</keyword>
<dbReference type="Pfam" id="PF01096">
    <property type="entry name" value="Zn_ribbon_TFIIS"/>
    <property type="match status" value="1"/>
</dbReference>
<evidence type="ECO:0000256" key="13">
    <source>
        <dbReference type="PROSITE-ProRule" id="PRU00649"/>
    </source>
</evidence>
<dbReference type="InterPro" id="IPR001222">
    <property type="entry name" value="Znf_TFIIS"/>
</dbReference>
<dbReference type="FunFam" id="2.20.25.10:FF:000001">
    <property type="entry name" value="Probable Transcription elongation factor S-II"/>
    <property type="match status" value="1"/>
</dbReference>
<evidence type="ECO:0000256" key="11">
    <source>
        <dbReference type="ARBA" id="ARBA00025408"/>
    </source>
</evidence>
<reference evidence="19" key="1">
    <citation type="submission" date="2014-12" db="EMBL/GenBank/DDBJ databases">
        <title>Insight into the proteome of Arion vulgaris.</title>
        <authorList>
            <person name="Aradska J."/>
            <person name="Bulat T."/>
            <person name="Smidak R."/>
            <person name="Sarate P."/>
            <person name="Gangsoo J."/>
            <person name="Sialana F."/>
            <person name="Bilban M."/>
            <person name="Lubec G."/>
        </authorList>
    </citation>
    <scope>NUCLEOTIDE SEQUENCE</scope>
    <source>
        <tissue evidence="19">Skin</tissue>
    </source>
</reference>
<feature type="domain" description="TFIIS-type" evidence="16">
    <location>
        <begin position="255"/>
        <end position="295"/>
    </location>
</feature>
<evidence type="ECO:0000259" key="16">
    <source>
        <dbReference type="PROSITE" id="PS51133"/>
    </source>
</evidence>
<feature type="domain" description="TFIIS central" evidence="18">
    <location>
        <begin position="137"/>
        <end position="252"/>
    </location>
</feature>
<dbReference type="InterPro" id="IPR003617">
    <property type="entry name" value="TFIIS/CRSP70_N_sub"/>
</dbReference>
<dbReference type="SMART" id="SM00510">
    <property type="entry name" value="TFS2M"/>
    <property type="match status" value="1"/>
</dbReference>
<dbReference type="InterPro" id="IPR035100">
    <property type="entry name" value="TF_IIS-typ"/>
</dbReference>
<comment type="subcellular location">
    <subcellularLocation>
        <location evidence="1 13 14">Nucleus</location>
    </subcellularLocation>
</comment>
<comment type="similarity">
    <text evidence="2 14">Belongs to the TFS-II family.</text>
</comment>
<dbReference type="Gene3D" id="2.20.25.10">
    <property type="match status" value="1"/>
</dbReference>
<keyword evidence="5 12" id="KW-0863">Zinc-finger</keyword>
<dbReference type="FunFam" id="1.20.930.10:FF:000002">
    <property type="entry name" value="Transcription elongation factor A (SII), 1"/>
    <property type="match status" value="1"/>
</dbReference>
<dbReference type="SMART" id="SM00509">
    <property type="entry name" value="TFS2N"/>
    <property type="match status" value="1"/>
</dbReference>
<dbReference type="CDD" id="cd00183">
    <property type="entry name" value="TFIIS_I"/>
    <property type="match status" value="1"/>
</dbReference>
<dbReference type="AlphaFoldDB" id="A0A0B7A7F5"/>
<dbReference type="CDD" id="cd13749">
    <property type="entry name" value="Zn-ribbon_TFIIS"/>
    <property type="match status" value="1"/>
</dbReference>
<feature type="compositionally biased region" description="Low complexity" evidence="15">
    <location>
        <begin position="85"/>
        <end position="103"/>
    </location>
</feature>
<dbReference type="GO" id="GO:0006368">
    <property type="term" value="P:transcription elongation by RNA polymerase II"/>
    <property type="evidence" value="ECO:0007669"/>
    <property type="project" value="InterPro"/>
</dbReference>
<dbReference type="Pfam" id="PF07500">
    <property type="entry name" value="TFIIS_M"/>
    <property type="match status" value="1"/>
</dbReference>
<evidence type="ECO:0000256" key="8">
    <source>
        <dbReference type="ARBA" id="ARBA00023125"/>
    </source>
</evidence>
<evidence type="ECO:0000256" key="7">
    <source>
        <dbReference type="ARBA" id="ARBA00023015"/>
    </source>
</evidence>
<keyword evidence="4 14" id="KW-0479">Metal-binding</keyword>
<feature type="compositionally biased region" description="Polar residues" evidence="15">
    <location>
        <begin position="125"/>
        <end position="135"/>
    </location>
</feature>
<dbReference type="SUPFAM" id="SSF46942">
    <property type="entry name" value="Elongation factor TFIIS domain 2"/>
    <property type="match status" value="1"/>
</dbReference>
<dbReference type="GO" id="GO:0003677">
    <property type="term" value="F:DNA binding"/>
    <property type="evidence" value="ECO:0007669"/>
    <property type="project" value="UniProtKB-KW"/>
</dbReference>
<dbReference type="InterPro" id="IPR036575">
    <property type="entry name" value="TFIIS_cen_dom_sf"/>
</dbReference>
<dbReference type="PROSITE" id="PS51133">
    <property type="entry name" value="ZF_TFIIS_2"/>
    <property type="match status" value="1"/>
</dbReference>
<dbReference type="InterPro" id="IPR035441">
    <property type="entry name" value="TFIIS/LEDGF_dom_sf"/>
</dbReference>